<proteinExistence type="predicted"/>
<organism evidence="1 2">
    <name type="scientific">Actinokineospora auranticolor</name>
    <dbReference type="NCBI Taxonomy" id="155976"/>
    <lineage>
        <taxon>Bacteria</taxon>
        <taxon>Bacillati</taxon>
        <taxon>Actinomycetota</taxon>
        <taxon>Actinomycetes</taxon>
        <taxon>Pseudonocardiales</taxon>
        <taxon>Pseudonocardiaceae</taxon>
        <taxon>Actinokineospora</taxon>
    </lineage>
</organism>
<accession>A0A2S6GJ52</accession>
<protein>
    <submittedName>
        <fullName evidence="1">Uncharacterized protein</fullName>
    </submittedName>
</protein>
<dbReference type="Proteomes" id="UP000239203">
    <property type="component" value="Unassembled WGS sequence"/>
</dbReference>
<comment type="caution">
    <text evidence="1">The sequence shown here is derived from an EMBL/GenBank/DDBJ whole genome shotgun (WGS) entry which is preliminary data.</text>
</comment>
<dbReference type="RefSeq" id="WP_181043712.1">
    <property type="nucleotide sequence ID" value="NZ_CP154825.1"/>
</dbReference>
<dbReference type="AlphaFoldDB" id="A0A2S6GJ52"/>
<evidence type="ECO:0000313" key="1">
    <source>
        <dbReference type="EMBL" id="PPK65262.1"/>
    </source>
</evidence>
<keyword evidence="2" id="KW-1185">Reference proteome</keyword>
<gene>
    <name evidence="1" type="ORF">CLV40_115109</name>
</gene>
<evidence type="ECO:0000313" key="2">
    <source>
        <dbReference type="Proteomes" id="UP000239203"/>
    </source>
</evidence>
<reference evidence="1 2" key="1">
    <citation type="submission" date="2018-02" db="EMBL/GenBank/DDBJ databases">
        <title>Genomic Encyclopedia of Archaeal and Bacterial Type Strains, Phase II (KMG-II): from individual species to whole genera.</title>
        <authorList>
            <person name="Goeker M."/>
        </authorList>
    </citation>
    <scope>NUCLEOTIDE SEQUENCE [LARGE SCALE GENOMIC DNA]</scope>
    <source>
        <strain evidence="1 2">YU 961-1</strain>
    </source>
</reference>
<name>A0A2S6GJ52_9PSEU</name>
<sequence>MMRSTRGTVLGSGADEKTMTDELVANLAADVVSQSLWPDIKDRSIV</sequence>
<dbReference type="EMBL" id="PTIX01000015">
    <property type="protein sequence ID" value="PPK65262.1"/>
    <property type="molecule type" value="Genomic_DNA"/>
</dbReference>